<name>A0A3G9JA37_9FIRM</name>
<keyword evidence="1" id="KW-0472">Membrane</keyword>
<dbReference type="InParanoid" id="A0A3G9JA37"/>
<dbReference type="KEGG" id="ebm:SG0102_22660"/>
<reference evidence="2 3" key="1">
    <citation type="submission" date="2018-11" db="EMBL/GenBank/DDBJ databases">
        <title>Novel Erysipelotrichaceae bacterium isolated from small intestine of a swine.</title>
        <authorList>
            <person name="Kim J.S."/>
            <person name="Choe H."/>
            <person name="Lee Y.R."/>
            <person name="Kim K.M."/>
            <person name="Park D.S."/>
        </authorList>
    </citation>
    <scope>NUCLEOTIDE SEQUENCE [LARGE SCALE GENOMIC DNA]</scope>
    <source>
        <strain evidence="2 3">SG0102</strain>
    </source>
</reference>
<keyword evidence="1" id="KW-1133">Transmembrane helix</keyword>
<feature type="transmembrane region" description="Helical" evidence="1">
    <location>
        <begin position="16"/>
        <end position="34"/>
    </location>
</feature>
<evidence type="ECO:0000256" key="1">
    <source>
        <dbReference type="SAM" id="Phobius"/>
    </source>
</evidence>
<feature type="transmembrane region" description="Helical" evidence="1">
    <location>
        <begin position="134"/>
        <end position="156"/>
    </location>
</feature>
<accession>A0A3G9JA37</accession>
<gene>
    <name evidence="2" type="ORF">SG0102_22660</name>
</gene>
<dbReference type="AlphaFoldDB" id="A0A3G9JA37"/>
<feature type="transmembrane region" description="Helical" evidence="1">
    <location>
        <begin position="67"/>
        <end position="85"/>
    </location>
</feature>
<dbReference type="Proteomes" id="UP000268059">
    <property type="component" value="Chromosome"/>
</dbReference>
<organism evidence="2 3">
    <name type="scientific">Intestinibaculum porci</name>
    <dbReference type="NCBI Taxonomy" id="2487118"/>
    <lineage>
        <taxon>Bacteria</taxon>
        <taxon>Bacillati</taxon>
        <taxon>Bacillota</taxon>
        <taxon>Erysipelotrichia</taxon>
        <taxon>Erysipelotrichales</taxon>
        <taxon>Erysipelotrichaceae</taxon>
        <taxon>Intestinibaculum</taxon>
    </lineage>
</organism>
<feature type="transmembrane region" description="Helical" evidence="1">
    <location>
        <begin position="97"/>
        <end position="122"/>
    </location>
</feature>
<feature type="transmembrane region" description="Helical" evidence="1">
    <location>
        <begin position="253"/>
        <end position="280"/>
    </location>
</feature>
<feature type="transmembrane region" description="Helical" evidence="1">
    <location>
        <begin position="221"/>
        <end position="241"/>
    </location>
</feature>
<keyword evidence="1" id="KW-0812">Transmembrane</keyword>
<keyword evidence="3" id="KW-1185">Reference proteome</keyword>
<proteinExistence type="predicted"/>
<sequence length="306" mass="34442">MLVIPIYEKNYKFKDILYYLLMGLAGITVLLVLADKAGVFNVNGNNAIRNFVYNTDMGVMGKSPEYAFYYKVFFKTSPLFVILLYESLKRQQFAITLLSVLGLVFSGTRANVLIALALVVIFIFKQQGMTKPAMIVKCLAIFMLALILLFGSSLIIEKLTSMMSSKGATYSDSIRIGTMESYKHLFSHAHNILFGTGMGSEFYNLGRSDFEASAEMSFIELVRQIGIIYTVLFVGGILYPLKGHYSILVKLTFIGYLFIAATNPLLYSTTASIIYIYMYLTFFESQAEKPLPQINRSNVKGEEYEL</sequence>
<dbReference type="EMBL" id="AP019309">
    <property type="protein sequence ID" value="BBH27332.1"/>
    <property type="molecule type" value="Genomic_DNA"/>
</dbReference>
<evidence type="ECO:0000313" key="2">
    <source>
        <dbReference type="EMBL" id="BBH27332.1"/>
    </source>
</evidence>
<evidence type="ECO:0000313" key="3">
    <source>
        <dbReference type="Proteomes" id="UP000268059"/>
    </source>
</evidence>
<protein>
    <submittedName>
        <fullName evidence="2">Uncharacterized protein</fullName>
    </submittedName>
</protein>